<protein>
    <recommendedName>
        <fullName evidence="4">Secreted protein</fullName>
    </recommendedName>
</protein>
<dbReference type="AlphaFoldDB" id="A0AAV0XFJ1"/>
<keyword evidence="1" id="KW-0472">Membrane</keyword>
<dbReference type="EMBL" id="CARXXK010000004">
    <property type="protein sequence ID" value="CAI6366459.1"/>
    <property type="molecule type" value="Genomic_DNA"/>
</dbReference>
<keyword evidence="1" id="KW-1133">Transmembrane helix</keyword>
<evidence type="ECO:0000313" key="2">
    <source>
        <dbReference type="EMBL" id="CAI6366459.1"/>
    </source>
</evidence>
<accession>A0AAV0XFJ1</accession>
<name>A0AAV0XFJ1_9HEMI</name>
<reference evidence="2 3" key="1">
    <citation type="submission" date="2023-01" db="EMBL/GenBank/DDBJ databases">
        <authorList>
            <person name="Whitehead M."/>
        </authorList>
    </citation>
    <scope>NUCLEOTIDE SEQUENCE [LARGE SCALE GENOMIC DNA]</scope>
</reference>
<gene>
    <name evidence="2" type="ORF">MEUPH1_LOCUS21042</name>
</gene>
<proteinExistence type="predicted"/>
<feature type="transmembrane region" description="Helical" evidence="1">
    <location>
        <begin position="6"/>
        <end position="29"/>
    </location>
</feature>
<evidence type="ECO:0000313" key="3">
    <source>
        <dbReference type="Proteomes" id="UP001160148"/>
    </source>
</evidence>
<evidence type="ECO:0000256" key="1">
    <source>
        <dbReference type="SAM" id="Phobius"/>
    </source>
</evidence>
<organism evidence="2 3">
    <name type="scientific">Macrosiphum euphorbiae</name>
    <name type="common">potato aphid</name>
    <dbReference type="NCBI Taxonomy" id="13131"/>
    <lineage>
        <taxon>Eukaryota</taxon>
        <taxon>Metazoa</taxon>
        <taxon>Ecdysozoa</taxon>
        <taxon>Arthropoda</taxon>
        <taxon>Hexapoda</taxon>
        <taxon>Insecta</taxon>
        <taxon>Pterygota</taxon>
        <taxon>Neoptera</taxon>
        <taxon>Paraneoptera</taxon>
        <taxon>Hemiptera</taxon>
        <taxon>Sternorrhyncha</taxon>
        <taxon>Aphidomorpha</taxon>
        <taxon>Aphidoidea</taxon>
        <taxon>Aphididae</taxon>
        <taxon>Macrosiphini</taxon>
        <taxon>Macrosiphum</taxon>
    </lineage>
</organism>
<evidence type="ECO:0008006" key="4">
    <source>
        <dbReference type="Google" id="ProtNLM"/>
    </source>
</evidence>
<sequence>MHNTQIVILILLLYASFKGFLYASFVGVLRLSHEGLPRSSTAIPQKTPELVSFWKAFKDCGYSHGNPLGVPTFLTRTPSRILKDTLCYGLRGKL</sequence>
<comment type="caution">
    <text evidence="2">The sequence shown here is derived from an EMBL/GenBank/DDBJ whole genome shotgun (WGS) entry which is preliminary data.</text>
</comment>
<keyword evidence="1" id="KW-0812">Transmembrane</keyword>
<keyword evidence="3" id="KW-1185">Reference proteome</keyword>
<dbReference type="Proteomes" id="UP001160148">
    <property type="component" value="Unassembled WGS sequence"/>
</dbReference>